<dbReference type="HOGENOM" id="CLU_035830_0_0_1"/>
<name>A0A0C9XD13_9AGAR</name>
<proteinExistence type="predicted"/>
<dbReference type="AlphaFoldDB" id="A0A0C9XD13"/>
<evidence type="ECO:0000313" key="2">
    <source>
        <dbReference type="EMBL" id="KIJ94092.1"/>
    </source>
</evidence>
<dbReference type="EMBL" id="KN838810">
    <property type="protein sequence ID" value="KIJ94092.1"/>
    <property type="molecule type" value="Genomic_DNA"/>
</dbReference>
<reference evidence="2 3" key="1">
    <citation type="submission" date="2014-04" db="EMBL/GenBank/DDBJ databases">
        <authorList>
            <consortium name="DOE Joint Genome Institute"/>
            <person name="Kuo A."/>
            <person name="Kohler A."/>
            <person name="Nagy L.G."/>
            <person name="Floudas D."/>
            <person name="Copeland A."/>
            <person name="Barry K.W."/>
            <person name="Cichocki N."/>
            <person name="Veneault-Fourrey C."/>
            <person name="LaButti K."/>
            <person name="Lindquist E.A."/>
            <person name="Lipzen A."/>
            <person name="Lundell T."/>
            <person name="Morin E."/>
            <person name="Murat C."/>
            <person name="Sun H."/>
            <person name="Tunlid A."/>
            <person name="Henrissat B."/>
            <person name="Grigoriev I.V."/>
            <person name="Hibbett D.S."/>
            <person name="Martin F."/>
            <person name="Nordberg H.P."/>
            <person name="Cantor M.N."/>
            <person name="Hua S.X."/>
        </authorList>
    </citation>
    <scope>NUCLEOTIDE SEQUENCE [LARGE SCALE GENOMIC DNA]</scope>
    <source>
        <strain evidence="2 3">LaAM-08-1</strain>
    </source>
</reference>
<keyword evidence="3" id="KW-1185">Reference proteome</keyword>
<protein>
    <recommendedName>
        <fullName evidence="4">F-box domain-containing protein</fullName>
    </recommendedName>
</protein>
<organism evidence="2 3">
    <name type="scientific">Laccaria amethystina LaAM-08-1</name>
    <dbReference type="NCBI Taxonomy" id="1095629"/>
    <lineage>
        <taxon>Eukaryota</taxon>
        <taxon>Fungi</taxon>
        <taxon>Dikarya</taxon>
        <taxon>Basidiomycota</taxon>
        <taxon>Agaricomycotina</taxon>
        <taxon>Agaricomycetes</taxon>
        <taxon>Agaricomycetidae</taxon>
        <taxon>Agaricales</taxon>
        <taxon>Agaricineae</taxon>
        <taxon>Hydnangiaceae</taxon>
        <taxon>Laccaria</taxon>
    </lineage>
</organism>
<dbReference type="Proteomes" id="UP000054477">
    <property type="component" value="Unassembled WGS sequence"/>
</dbReference>
<reference evidence="3" key="2">
    <citation type="submission" date="2015-01" db="EMBL/GenBank/DDBJ databases">
        <title>Evolutionary Origins and Diversification of the Mycorrhizal Mutualists.</title>
        <authorList>
            <consortium name="DOE Joint Genome Institute"/>
            <consortium name="Mycorrhizal Genomics Consortium"/>
            <person name="Kohler A."/>
            <person name="Kuo A."/>
            <person name="Nagy L.G."/>
            <person name="Floudas D."/>
            <person name="Copeland A."/>
            <person name="Barry K.W."/>
            <person name="Cichocki N."/>
            <person name="Veneault-Fourrey C."/>
            <person name="LaButti K."/>
            <person name="Lindquist E.A."/>
            <person name="Lipzen A."/>
            <person name="Lundell T."/>
            <person name="Morin E."/>
            <person name="Murat C."/>
            <person name="Riley R."/>
            <person name="Ohm R."/>
            <person name="Sun H."/>
            <person name="Tunlid A."/>
            <person name="Henrissat B."/>
            <person name="Grigoriev I.V."/>
            <person name="Hibbett D.S."/>
            <person name="Martin F."/>
        </authorList>
    </citation>
    <scope>NUCLEOTIDE SEQUENCE [LARGE SCALE GENOMIC DNA]</scope>
    <source>
        <strain evidence="3">LaAM-08-1</strain>
    </source>
</reference>
<accession>A0A0C9XD13</accession>
<feature type="compositionally biased region" description="Basic and acidic residues" evidence="1">
    <location>
        <begin position="228"/>
        <end position="243"/>
    </location>
</feature>
<feature type="region of interest" description="Disordered" evidence="1">
    <location>
        <begin position="224"/>
        <end position="249"/>
    </location>
</feature>
<evidence type="ECO:0008006" key="4">
    <source>
        <dbReference type="Google" id="ProtNLM"/>
    </source>
</evidence>
<evidence type="ECO:0000256" key="1">
    <source>
        <dbReference type="SAM" id="MobiDB-lite"/>
    </source>
</evidence>
<dbReference type="OrthoDB" id="3071324at2759"/>
<gene>
    <name evidence="2" type="ORF">K443DRAFT_111035</name>
</gene>
<evidence type="ECO:0000313" key="3">
    <source>
        <dbReference type="Proteomes" id="UP000054477"/>
    </source>
</evidence>
<sequence>MPSSFLHLPNELILEILGYHEGSPLEDDTIQNLALSCRRLFALLISTILQRQLNHLRNLTRNNKIEIVKTEQFYSLRLEQLDMDIYGSSLNSISYNITHTVAKDLRCLHGLIARASQVRHVSLTLEMSMYEQTILGPIPEGGMEVFSSLFNVCVEKEGLSLSVNGEPAVWDGEGGPFKYEVTTSPQSTIAPPVSRRRNIRRRTEKTDYFKRFWELFSPIFPNFGTPKIAERSEGPEEPTKEEPPQSSKTAPFVFISSPYITSVANYETTNPFLKVHDPKLSGIEINSRIFFRSSWYTTTRKVLNTAPITQLSFGNTGLTLYDWAQILPFITIPSLTEFTIGESGIAFPDLFTFLQRHPSITKLVLSNSFCIGRVELPASSTPFLPCLTKLVGAAEYLAPLLQDKDDYPVLESVSPGPQELCLHFRYKEGLEEWLTTSGLEPFDEAVRNLKCLVAQCPGETDGVDHAASLCGGSEAK</sequence>